<dbReference type="Pfam" id="PF09967">
    <property type="entry name" value="DUF2201"/>
    <property type="match status" value="1"/>
</dbReference>
<feature type="domain" description="VWA-like" evidence="1">
    <location>
        <begin position="304"/>
        <end position="416"/>
    </location>
</feature>
<gene>
    <name evidence="3" type="ORF">JK636_06535</name>
</gene>
<sequence>MEASKFQQLKDELFVYISNVNYENELTEEFRQKFYRLIELCTFSMMSSGDNFFAQFLIQLKREMKLDLPSALGTRMTKEGFVMYFNPAVFLNCSLLEMQALIKHEIYHIMSGHHIRQRALRYKYSSLAVSLAMDISINQYIVNLPLWMDNIDSVRNSYNVDLKDELTMEQYADKIQEAIDKLKKDANKNDESDKLDFEEGYIKREHDEETVHDFWNINVDFDEQAIKETVKKLAENASKGKLPESIEQLYRELNRKSEVTWKDYLKRLLGTLPAGYKKTITRRDRRQPERLDLRGKLSRHIAEIAVAIDISGSVTDKEIEEIMSEVFSIVRNYPSDITIIECDSDIRRVYKASNIKQIKKKVNTRGNTKFTPVFEYLAKNRLRNHVLIYFTDGLGEEELGITPVHKNTIWVLTEKGEELSLKKSYGVVKKLSNVKVKEKEYEYAPNAIKEYRMLEWSSF</sequence>
<dbReference type="Pfam" id="PF13203">
    <property type="entry name" value="DUF2201_N"/>
    <property type="match status" value="1"/>
</dbReference>
<dbReference type="RefSeq" id="WP_202748019.1">
    <property type="nucleotide sequence ID" value="NZ_JAESWC010000002.1"/>
</dbReference>
<evidence type="ECO:0000259" key="2">
    <source>
        <dbReference type="Pfam" id="PF13203"/>
    </source>
</evidence>
<dbReference type="InterPro" id="IPR018698">
    <property type="entry name" value="VWA-like_dom"/>
</dbReference>
<evidence type="ECO:0000259" key="1">
    <source>
        <dbReference type="Pfam" id="PF09967"/>
    </source>
</evidence>
<proteinExistence type="predicted"/>
<feature type="domain" description="Putative metallopeptidase" evidence="2">
    <location>
        <begin position="46"/>
        <end position="272"/>
    </location>
</feature>
<keyword evidence="4" id="KW-1185">Reference proteome</keyword>
<organism evidence="3 4">
    <name type="scientific">Clostridium rhizosphaerae</name>
    <dbReference type="NCBI Taxonomy" id="2803861"/>
    <lineage>
        <taxon>Bacteria</taxon>
        <taxon>Bacillati</taxon>
        <taxon>Bacillota</taxon>
        <taxon>Clostridia</taxon>
        <taxon>Eubacteriales</taxon>
        <taxon>Clostridiaceae</taxon>
        <taxon>Clostridium</taxon>
    </lineage>
</organism>
<name>A0ABS1T7U0_9CLOT</name>
<dbReference type="PANTHER" id="PTHR38730">
    <property type="entry name" value="SLL7028 PROTEIN"/>
    <property type="match status" value="1"/>
</dbReference>
<dbReference type="InterPro" id="IPR036465">
    <property type="entry name" value="vWFA_dom_sf"/>
</dbReference>
<reference evidence="3 4" key="1">
    <citation type="submission" date="2021-01" db="EMBL/GenBank/DDBJ databases">
        <title>Genome public.</title>
        <authorList>
            <person name="Liu C."/>
            <person name="Sun Q."/>
        </authorList>
    </citation>
    <scope>NUCLEOTIDE SEQUENCE [LARGE SCALE GENOMIC DNA]</scope>
    <source>
        <strain evidence="3 4">YIM B02515</strain>
    </source>
</reference>
<dbReference type="PANTHER" id="PTHR38730:SF1">
    <property type="entry name" value="SLL7028 PROTEIN"/>
    <property type="match status" value="1"/>
</dbReference>
<dbReference type="EMBL" id="JAESWC010000002">
    <property type="protein sequence ID" value="MBL4935413.1"/>
    <property type="molecule type" value="Genomic_DNA"/>
</dbReference>
<evidence type="ECO:0000313" key="3">
    <source>
        <dbReference type="EMBL" id="MBL4935413.1"/>
    </source>
</evidence>
<comment type="caution">
    <text evidence="3">The sequence shown here is derived from an EMBL/GenBank/DDBJ whole genome shotgun (WGS) entry which is preliminary data.</text>
</comment>
<protein>
    <submittedName>
        <fullName evidence="3">Peptidase</fullName>
    </submittedName>
</protein>
<dbReference type="SUPFAM" id="SSF53300">
    <property type="entry name" value="vWA-like"/>
    <property type="match status" value="1"/>
</dbReference>
<dbReference type="Proteomes" id="UP000632377">
    <property type="component" value="Unassembled WGS sequence"/>
</dbReference>
<accession>A0ABS1T7U0</accession>
<dbReference type="InterPro" id="IPR025154">
    <property type="entry name" value="Put_metallopeptidase_dom"/>
</dbReference>
<evidence type="ECO:0000313" key="4">
    <source>
        <dbReference type="Proteomes" id="UP000632377"/>
    </source>
</evidence>